<gene>
    <name evidence="1" type="ORF">XAT740_LOCUS58959</name>
</gene>
<protein>
    <submittedName>
        <fullName evidence="1">Uncharacterized protein</fullName>
    </submittedName>
</protein>
<proteinExistence type="predicted"/>
<accession>A0A816GEG1</accession>
<reference evidence="1" key="1">
    <citation type="submission" date="2021-02" db="EMBL/GenBank/DDBJ databases">
        <authorList>
            <person name="Nowell W R."/>
        </authorList>
    </citation>
    <scope>NUCLEOTIDE SEQUENCE</scope>
</reference>
<comment type="caution">
    <text evidence="1">The sequence shown here is derived from an EMBL/GenBank/DDBJ whole genome shotgun (WGS) entry which is preliminary data.</text>
</comment>
<feature type="non-terminal residue" evidence="1">
    <location>
        <position position="1"/>
    </location>
</feature>
<evidence type="ECO:0000313" key="1">
    <source>
        <dbReference type="EMBL" id="CAF1672513.1"/>
    </source>
</evidence>
<sequence length="39" mass="4597">SDKIQYWIRWDSMGSGGIRVWDCSTWVGAFMAAFQTYLY</sequence>
<dbReference type="EMBL" id="CAJNOR010013292">
    <property type="protein sequence ID" value="CAF1672513.1"/>
    <property type="molecule type" value="Genomic_DNA"/>
</dbReference>
<evidence type="ECO:0000313" key="2">
    <source>
        <dbReference type="Proteomes" id="UP000663828"/>
    </source>
</evidence>
<name>A0A816GEG1_ADIRI</name>
<organism evidence="1 2">
    <name type="scientific">Adineta ricciae</name>
    <name type="common">Rotifer</name>
    <dbReference type="NCBI Taxonomy" id="249248"/>
    <lineage>
        <taxon>Eukaryota</taxon>
        <taxon>Metazoa</taxon>
        <taxon>Spiralia</taxon>
        <taxon>Gnathifera</taxon>
        <taxon>Rotifera</taxon>
        <taxon>Eurotatoria</taxon>
        <taxon>Bdelloidea</taxon>
        <taxon>Adinetida</taxon>
        <taxon>Adinetidae</taxon>
        <taxon>Adineta</taxon>
    </lineage>
</organism>
<keyword evidence="2" id="KW-1185">Reference proteome</keyword>
<dbReference type="Proteomes" id="UP000663828">
    <property type="component" value="Unassembled WGS sequence"/>
</dbReference>
<dbReference type="AlphaFoldDB" id="A0A816GEG1"/>